<evidence type="ECO:0000259" key="3">
    <source>
        <dbReference type="PROSITE" id="PS50111"/>
    </source>
</evidence>
<dbReference type="PANTHER" id="PTHR32089">
    <property type="entry name" value="METHYL-ACCEPTING CHEMOTAXIS PROTEIN MCPB"/>
    <property type="match status" value="1"/>
</dbReference>
<dbReference type="EMBL" id="JAUFPN010000145">
    <property type="protein sequence ID" value="MDN3565357.1"/>
    <property type="molecule type" value="Genomic_DNA"/>
</dbReference>
<dbReference type="RefSeq" id="WP_290317185.1">
    <property type="nucleotide sequence ID" value="NZ_JAUFPN010000145.1"/>
</dbReference>
<dbReference type="SUPFAM" id="SSF58104">
    <property type="entry name" value="Methyl-accepting chemotaxis protein (MCP) signaling domain"/>
    <property type="match status" value="1"/>
</dbReference>
<dbReference type="Gene3D" id="1.10.287.950">
    <property type="entry name" value="Methyl-accepting chemotaxis protein"/>
    <property type="match status" value="1"/>
</dbReference>
<name>A0ABT8A6E1_9PROT</name>
<keyword evidence="1 2" id="KW-0807">Transducer</keyword>
<dbReference type="PROSITE" id="PS50111">
    <property type="entry name" value="CHEMOTAXIS_TRANSDUC_2"/>
    <property type="match status" value="1"/>
</dbReference>
<accession>A0ABT8A6E1</accession>
<evidence type="ECO:0000256" key="1">
    <source>
        <dbReference type="ARBA" id="ARBA00023224"/>
    </source>
</evidence>
<dbReference type="PANTHER" id="PTHR32089:SF112">
    <property type="entry name" value="LYSOZYME-LIKE PROTEIN-RELATED"/>
    <property type="match status" value="1"/>
</dbReference>
<dbReference type="InterPro" id="IPR004089">
    <property type="entry name" value="MCPsignal_dom"/>
</dbReference>
<dbReference type="Pfam" id="PF00015">
    <property type="entry name" value="MCPsignal"/>
    <property type="match status" value="1"/>
</dbReference>
<organism evidence="4 5">
    <name type="scientific">Paeniroseomonas aquatica</name>
    <dbReference type="NCBI Taxonomy" id="373043"/>
    <lineage>
        <taxon>Bacteria</taxon>
        <taxon>Pseudomonadati</taxon>
        <taxon>Pseudomonadota</taxon>
        <taxon>Alphaproteobacteria</taxon>
        <taxon>Acetobacterales</taxon>
        <taxon>Acetobacteraceae</taxon>
        <taxon>Paeniroseomonas</taxon>
    </lineage>
</organism>
<keyword evidence="5" id="KW-1185">Reference proteome</keyword>
<reference evidence="5" key="1">
    <citation type="journal article" date="2019" name="Int. J. Syst. Evol. Microbiol.">
        <title>The Global Catalogue of Microorganisms (GCM) 10K type strain sequencing project: providing services to taxonomists for standard genome sequencing and annotation.</title>
        <authorList>
            <consortium name="The Broad Institute Genomics Platform"/>
            <consortium name="The Broad Institute Genome Sequencing Center for Infectious Disease"/>
            <person name="Wu L."/>
            <person name="Ma J."/>
        </authorList>
    </citation>
    <scope>NUCLEOTIDE SEQUENCE [LARGE SCALE GENOMIC DNA]</scope>
    <source>
        <strain evidence="5">CECT 7131</strain>
    </source>
</reference>
<evidence type="ECO:0000313" key="4">
    <source>
        <dbReference type="EMBL" id="MDN3565357.1"/>
    </source>
</evidence>
<comment type="caution">
    <text evidence="4">The sequence shown here is derived from an EMBL/GenBank/DDBJ whole genome shotgun (WGS) entry which is preliminary data.</text>
</comment>
<evidence type="ECO:0000256" key="2">
    <source>
        <dbReference type="PROSITE-ProRule" id="PRU00284"/>
    </source>
</evidence>
<feature type="domain" description="Methyl-accepting transducer" evidence="3">
    <location>
        <begin position="39"/>
        <end position="285"/>
    </location>
</feature>
<evidence type="ECO:0000313" key="5">
    <source>
        <dbReference type="Proteomes" id="UP001529369"/>
    </source>
</evidence>
<sequence>MSLPAVDLPQSVPAHPTSDALAGSVLDLLGRWLELSEIERRSFIAMTEELTASAGLIEQSTIDLSARFRDLATAADAQTDRVQRVAGLAKSIEVGGDWIPMAEATGFVRAALVQGIDALAAVAEQAGQMVAVLDGVGAEVAGAEECVVRIDTINKQARFVALNAAIEAQRAEGAGGTFKVIANELKELAMETDRTSRLVRQRINAVGRGLRGAHAQLQGIAGTDRSAQASTRARLEAVMAGMAAQNNQLATVLAEALTASGEMAGTVARLVTGAQFQDRTTQHLTHVSQAIEALGEATEALQCETRDAVPALANKTGVDVEMLQRMLSRQSLSSVRQRFLARLLDDRATVQEDDSAAGDVELF</sequence>
<protein>
    <submittedName>
        <fullName evidence="4">Methyl-accepting chemotaxis protein</fullName>
    </submittedName>
</protein>
<gene>
    <name evidence="4" type="ORF">QWZ14_13375</name>
</gene>
<dbReference type="Proteomes" id="UP001529369">
    <property type="component" value="Unassembled WGS sequence"/>
</dbReference>
<proteinExistence type="predicted"/>